<protein>
    <submittedName>
        <fullName evidence="2">Fluoroacetate dehalogenase</fullName>
        <ecNumber evidence="2">3.8.1.3</ecNumber>
    </submittedName>
</protein>
<keyword evidence="3" id="KW-1185">Reference proteome</keyword>
<organism evidence="2 3">
    <name type="scientific">Calidithermus terrae</name>
    <dbReference type="NCBI Taxonomy" id="1408545"/>
    <lineage>
        <taxon>Bacteria</taxon>
        <taxon>Thermotogati</taxon>
        <taxon>Deinococcota</taxon>
        <taxon>Deinococci</taxon>
        <taxon>Thermales</taxon>
        <taxon>Thermaceae</taxon>
        <taxon>Calidithermus</taxon>
    </lineage>
</organism>
<dbReference type="RefSeq" id="WP_119314639.1">
    <property type="nucleotide sequence ID" value="NZ_QXDL01000049.1"/>
</dbReference>
<dbReference type="Proteomes" id="UP000265715">
    <property type="component" value="Unassembled WGS sequence"/>
</dbReference>
<dbReference type="InterPro" id="IPR000073">
    <property type="entry name" value="AB_hydrolase_1"/>
</dbReference>
<dbReference type="Gene3D" id="3.40.50.1820">
    <property type="entry name" value="alpha/beta hydrolase"/>
    <property type="match status" value="1"/>
</dbReference>
<dbReference type="Pfam" id="PF12697">
    <property type="entry name" value="Abhydrolase_6"/>
    <property type="match status" value="1"/>
</dbReference>
<dbReference type="PANTHER" id="PTHR43433">
    <property type="entry name" value="HYDROLASE, ALPHA/BETA FOLD FAMILY PROTEIN"/>
    <property type="match status" value="1"/>
</dbReference>
<dbReference type="EMBL" id="QXDL01000049">
    <property type="protein sequence ID" value="RIH86151.1"/>
    <property type="molecule type" value="Genomic_DNA"/>
</dbReference>
<name>A0A399EVB4_9DEIN</name>
<dbReference type="AlphaFoldDB" id="A0A399EVB4"/>
<comment type="caution">
    <text evidence="2">The sequence shown here is derived from an EMBL/GenBank/DDBJ whole genome shotgun (WGS) entry which is preliminary data.</text>
</comment>
<reference evidence="2 3" key="1">
    <citation type="submission" date="2018-08" db="EMBL/GenBank/DDBJ databases">
        <title>Meiothermus terrae DSM 26712 genome sequencing project.</title>
        <authorList>
            <person name="Da Costa M.S."/>
            <person name="Albuquerque L."/>
            <person name="Raposo P."/>
            <person name="Froufe H.J.C."/>
            <person name="Barroso C.S."/>
            <person name="Egas C."/>
        </authorList>
    </citation>
    <scope>NUCLEOTIDE SEQUENCE [LARGE SCALE GENOMIC DNA]</scope>
    <source>
        <strain evidence="2 3">DSM 26712</strain>
    </source>
</reference>
<dbReference type="SUPFAM" id="SSF53474">
    <property type="entry name" value="alpha/beta-Hydrolases"/>
    <property type="match status" value="1"/>
</dbReference>
<gene>
    <name evidence="2" type="ORF">Mterra_01502</name>
</gene>
<proteinExistence type="predicted"/>
<dbReference type="InterPro" id="IPR029058">
    <property type="entry name" value="AB_hydrolase_fold"/>
</dbReference>
<sequence>MKAREVWLEVQGVRTFARVMGAGPRIVLVPGMGCSHLYYGRLQEALAPYLEVWAYDPPGQGYSRAPLSQYRTMREVSDHLAAWLEAARLRGAVLFGHSQGGEVVLDLAGRYPGLPSRLVLCAPTGIPEYPRIPRQLLNFVRNAPRERLELCWRVVRSYFMAGPSRVWALLYDQLNHRVVPLMRRVHVPVLVLVGTRDPIIRPRLGKAFEEALPHALLRVIEGGTHALHDSRTEEVARAVLEFCPAERQAVP</sequence>
<keyword evidence="2" id="KW-0378">Hydrolase</keyword>
<evidence type="ECO:0000313" key="2">
    <source>
        <dbReference type="EMBL" id="RIH86151.1"/>
    </source>
</evidence>
<dbReference type="PANTHER" id="PTHR43433:SF5">
    <property type="entry name" value="AB HYDROLASE-1 DOMAIN-CONTAINING PROTEIN"/>
    <property type="match status" value="1"/>
</dbReference>
<dbReference type="EC" id="3.8.1.3" evidence="2"/>
<dbReference type="OrthoDB" id="9769541at2"/>
<dbReference type="GO" id="GO:0018785">
    <property type="term" value="F:haloacetate dehalogenase activity"/>
    <property type="evidence" value="ECO:0007669"/>
    <property type="project" value="UniProtKB-EC"/>
</dbReference>
<feature type="domain" description="AB hydrolase-1" evidence="1">
    <location>
        <begin position="26"/>
        <end position="238"/>
    </location>
</feature>
<dbReference type="InterPro" id="IPR050471">
    <property type="entry name" value="AB_hydrolase"/>
</dbReference>
<evidence type="ECO:0000259" key="1">
    <source>
        <dbReference type="Pfam" id="PF12697"/>
    </source>
</evidence>
<evidence type="ECO:0000313" key="3">
    <source>
        <dbReference type="Proteomes" id="UP000265715"/>
    </source>
</evidence>
<accession>A0A399EVB4</accession>